<evidence type="ECO:0000313" key="3">
    <source>
        <dbReference type="Proteomes" id="UP001595616"/>
    </source>
</evidence>
<evidence type="ECO:0000313" key="2">
    <source>
        <dbReference type="EMBL" id="MFC3812656.1"/>
    </source>
</evidence>
<keyword evidence="3" id="KW-1185">Reference proteome</keyword>
<organism evidence="2 3">
    <name type="scientific">Lacihabitans lacunae</name>
    <dbReference type="NCBI Taxonomy" id="1028214"/>
    <lineage>
        <taxon>Bacteria</taxon>
        <taxon>Pseudomonadati</taxon>
        <taxon>Bacteroidota</taxon>
        <taxon>Cytophagia</taxon>
        <taxon>Cytophagales</taxon>
        <taxon>Leadbetterellaceae</taxon>
        <taxon>Lacihabitans</taxon>
    </lineage>
</organism>
<keyword evidence="1" id="KW-1133">Transmembrane helix</keyword>
<feature type="transmembrane region" description="Helical" evidence="1">
    <location>
        <begin position="86"/>
        <end position="108"/>
    </location>
</feature>
<dbReference type="InterPro" id="IPR025495">
    <property type="entry name" value="DUF4386"/>
</dbReference>
<name>A0ABV7Z0H0_9BACT</name>
<dbReference type="EMBL" id="JBHRYQ010000001">
    <property type="protein sequence ID" value="MFC3812656.1"/>
    <property type="molecule type" value="Genomic_DNA"/>
</dbReference>
<keyword evidence="1" id="KW-0812">Transmembrane</keyword>
<comment type="caution">
    <text evidence="2">The sequence shown here is derived from an EMBL/GenBank/DDBJ whole genome shotgun (WGS) entry which is preliminary data.</text>
</comment>
<dbReference type="RefSeq" id="WP_379839545.1">
    <property type="nucleotide sequence ID" value="NZ_JBHRYQ010000001.1"/>
</dbReference>
<sequence>MSLRKTLTSLRILYPIWMLTGMFGIMYIPSKLLVANDLTLTAQNILANELVFRAGIAASLLTQLIYICAAVLLYHFFKHIHKTQATLMLIFTLVGVPIAMLNELNYLAVLKTLNNPELLELFLYLHKMGVVIAAIFWGLWLFPLGYLVYKSGYFPKVLGPIVIIGASVI</sequence>
<evidence type="ECO:0000256" key="1">
    <source>
        <dbReference type="SAM" id="Phobius"/>
    </source>
</evidence>
<proteinExistence type="predicted"/>
<feature type="transmembrane region" description="Helical" evidence="1">
    <location>
        <begin position="12"/>
        <end position="30"/>
    </location>
</feature>
<feature type="transmembrane region" description="Helical" evidence="1">
    <location>
        <begin position="50"/>
        <end position="74"/>
    </location>
</feature>
<gene>
    <name evidence="2" type="ORF">ACFOOI_18485</name>
</gene>
<feature type="transmembrane region" description="Helical" evidence="1">
    <location>
        <begin position="128"/>
        <end position="149"/>
    </location>
</feature>
<dbReference type="Proteomes" id="UP001595616">
    <property type="component" value="Unassembled WGS sequence"/>
</dbReference>
<reference evidence="3" key="1">
    <citation type="journal article" date="2019" name="Int. J. Syst. Evol. Microbiol.">
        <title>The Global Catalogue of Microorganisms (GCM) 10K type strain sequencing project: providing services to taxonomists for standard genome sequencing and annotation.</title>
        <authorList>
            <consortium name="The Broad Institute Genomics Platform"/>
            <consortium name="The Broad Institute Genome Sequencing Center for Infectious Disease"/>
            <person name="Wu L."/>
            <person name="Ma J."/>
        </authorList>
    </citation>
    <scope>NUCLEOTIDE SEQUENCE [LARGE SCALE GENOMIC DNA]</scope>
    <source>
        <strain evidence="3">CECT 7956</strain>
    </source>
</reference>
<dbReference type="Pfam" id="PF14329">
    <property type="entry name" value="DUF4386"/>
    <property type="match status" value="1"/>
</dbReference>
<accession>A0ABV7Z0H0</accession>
<protein>
    <submittedName>
        <fullName evidence="2">DUF4386 domain-containing protein</fullName>
    </submittedName>
</protein>
<keyword evidence="1" id="KW-0472">Membrane</keyword>